<dbReference type="PANTHER" id="PTHR13771:SF9">
    <property type="entry name" value="INTERCELLULAR ADHESION MOLECULE 5"/>
    <property type="match status" value="1"/>
</dbReference>
<dbReference type="SUPFAM" id="SSF48726">
    <property type="entry name" value="Immunoglobulin"/>
    <property type="match status" value="2"/>
</dbReference>
<comment type="caution">
    <text evidence="3">The sequence shown here is derived from an EMBL/GenBank/DDBJ whole genome shotgun (WGS) entry which is preliminary data.</text>
</comment>
<proteinExistence type="predicted"/>
<evidence type="ECO:0000313" key="4">
    <source>
        <dbReference type="Proteomes" id="UP000314294"/>
    </source>
</evidence>
<dbReference type="InterPro" id="IPR007110">
    <property type="entry name" value="Ig-like_dom"/>
</dbReference>
<dbReference type="PROSITE" id="PS50835">
    <property type="entry name" value="IG_LIKE"/>
    <property type="match status" value="2"/>
</dbReference>
<dbReference type="EMBL" id="SRLO01000168">
    <property type="protein sequence ID" value="TNN70033.1"/>
    <property type="molecule type" value="Genomic_DNA"/>
</dbReference>
<gene>
    <name evidence="3" type="primary">ICAM2</name>
    <name evidence="3" type="ORF">EYF80_019709</name>
</gene>
<sequence>MLGFIVCAETPDVVSISPPSLEGLIEGESYSLRCDILNVAPVSNLSVHWHRGDALLYTERFGGSSLSPVNKTSVFNLSAQRGDGETPIWCEAQLDFWRPVPNLPTIKSESRDVTVLYPPAFTEPNNETLELSDGTKLILNCTAAGKPTPVYSWRFPHLIQRTNQNVNQSVLAPPLQLPGTYACTASNSQGSETKYFTVTKAPRHRTVVAALVGGGVLLAVVIFIVGLLALTTEGKISFGKGGYRKGRSTSSAPI</sequence>
<dbReference type="Gene3D" id="2.60.40.10">
    <property type="entry name" value="Immunoglobulins"/>
    <property type="match status" value="2"/>
</dbReference>
<dbReference type="InterPro" id="IPR013783">
    <property type="entry name" value="Ig-like_fold"/>
</dbReference>
<reference evidence="3 4" key="1">
    <citation type="submission" date="2019-03" db="EMBL/GenBank/DDBJ databases">
        <title>First draft genome of Liparis tanakae, snailfish: a comprehensive survey of snailfish specific genes.</title>
        <authorList>
            <person name="Kim W."/>
            <person name="Song I."/>
            <person name="Jeong J.-H."/>
            <person name="Kim D."/>
            <person name="Kim S."/>
            <person name="Ryu S."/>
            <person name="Song J.Y."/>
            <person name="Lee S.K."/>
        </authorList>
    </citation>
    <scope>NUCLEOTIDE SEQUENCE [LARGE SCALE GENOMIC DNA]</scope>
    <source>
        <tissue evidence="3">Muscle</tissue>
    </source>
</reference>
<dbReference type="GO" id="GO:0007155">
    <property type="term" value="P:cell adhesion"/>
    <property type="evidence" value="ECO:0007669"/>
    <property type="project" value="InterPro"/>
</dbReference>
<feature type="domain" description="Ig-like" evidence="2">
    <location>
        <begin position="119"/>
        <end position="199"/>
    </location>
</feature>
<evidence type="ECO:0000259" key="2">
    <source>
        <dbReference type="PROSITE" id="PS50835"/>
    </source>
</evidence>
<keyword evidence="1" id="KW-0812">Transmembrane</keyword>
<protein>
    <submittedName>
        <fullName evidence="3">Intercellular adhesion molecule 2</fullName>
    </submittedName>
</protein>
<dbReference type="Proteomes" id="UP000314294">
    <property type="component" value="Unassembled WGS sequence"/>
</dbReference>
<keyword evidence="1" id="KW-0472">Membrane</keyword>
<accession>A0A4Z2HYI2</accession>
<dbReference type="OrthoDB" id="5843397at2759"/>
<feature type="domain" description="Ig-like" evidence="2">
    <location>
        <begin position="11"/>
        <end position="114"/>
    </location>
</feature>
<dbReference type="Pfam" id="PF13895">
    <property type="entry name" value="Ig_2"/>
    <property type="match status" value="1"/>
</dbReference>
<dbReference type="PANTHER" id="PTHR13771">
    <property type="entry name" value="INTERCELLULAR ADHESION MOLECULE"/>
    <property type="match status" value="1"/>
</dbReference>
<organism evidence="3 4">
    <name type="scientific">Liparis tanakae</name>
    <name type="common">Tanaka's snailfish</name>
    <dbReference type="NCBI Taxonomy" id="230148"/>
    <lineage>
        <taxon>Eukaryota</taxon>
        <taxon>Metazoa</taxon>
        <taxon>Chordata</taxon>
        <taxon>Craniata</taxon>
        <taxon>Vertebrata</taxon>
        <taxon>Euteleostomi</taxon>
        <taxon>Actinopterygii</taxon>
        <taxon>Neopterygii</taxon>
        <taxon>Teleostei</taxon>
        <taxon>Neoteleostei</taxon>
        <taxon>Acanthomorphata</taxon>
        <taxon>Eupercaria</taxon>
        <taxon>Perciformes</taxon>
        <taxon>Cottioidei</taxon>
        <taxon>Cottales</taxon>
        <taxon>Liparidae</taxon>
        <taxon>Liparis</taxon>
    </lineage>
</organism>
<dbReference type="AlphaFoldDB" id="A0A4Z2HYI2"/>
<feature type="transmembrane region" description="Helical" evidence="1">
    <location>
        <begin position="207"/>
        <end position="230"/>
    </location>
</feature>
<name>A0A4Z2HYI2_9TELE</name>
<evidence type="ECO:0000256" key="1">
    <source>
        <dbReference type="SAM" id="Phobius"/>
    </source>
</evidence>
<keyword evidence="1" id="KW-1133">Transmembrane helix</keyword>
<dbReference type="InterPro" id="IPR036179">
    <property type="entry name" value="Ig-like_dom_sf"/>
</dbReference>
<keyword evidence="4" id="KW-1185">Reference proteome</keyword>
<dbReference type="InterPro" id="IPR047012">
    <property type="entry name" value="ICAM_VCAM"/>
</dbReference>
<evidence type="ECO:0000313" key="3">
    <source>
        <dbReference type="EMBL" id="TNN70033.1"/>
    </source>
</evidence>
<dbReference type="GO" id="GO:0005178">
    <property type="term" value="F:integrin binding"/>
    <property type="evidence" value="ECO:0007669"/>
    <property type="project" value="InterPro"/>
</dbReference>